<dbReference type="AlphaFoldDB" id="A0AAW1PEP6"/>
<protein>
    <submittedName>
        <fullName evidence="2">Uncharacterized protein</fullName>
    </submittedName>
</protein>
<evidence type="ECO:0000256" key="1">
    <source>
        <dbReference type="SAM" id="MobiDB-lite"/>
    </source>
</evidence>
<dbReference type="SUPFAM" id="SSF69065">
    <property type="entry name" value="RNase III domain-like"/>
    <property type="match status" value="1"/>
</dbReference>
<gene>
    <name evidence="2" type="ORF">WJX73_000361</name>
</gene>
<accession>A0AAW1PEP6</accession>
<keyword evidence="3" id="KW-1185">Reference proteome</keyword>
<dbReference type="GO" id="GO:0006396">
    <property type="term" value="P:RNA processing"/>
    <property type="evidence" value="ECO:0007669"/>
    <property type="project" value="InterPro"/>
</dbReference>
<reference evidence="2 3" key="1">
    <citation type="journal article" date="2024" name="Nat. Commun.">
        <title>Phylogenomics reveals the evolutionary origins of lichenization in chlorophyte algae.</title>
        <authorList>
            <person name="Puginier C."/>
            <person name="Libourel C."/>
            <person name="Otte J."/>
            <person name="Skaloud P."/>
            <person name="Haon M."/>
            <person name="Grisel S."/>
            <person name="Petersen M."/>
            <person name="Berrin J.G."/>
            <person name="Delaux P.M."/>
            <person name="Dal Grande F."/>
            <person name="Keller J."/>
        </authorList>
    </citation>
    <scope>NUCLEOTIDE SEQUENCE [LARGE SCALE GENOMIC DNA]</scope>
    <source>
        <strain evidence="2 3">SAG 2036</strain>
    </source>
</reference>
<dbReference type="Gene3D" id="1.10.1520.10">
    <property type="entry name" value="Ribonuclease III domain"/>
    <property type="match status" value="1"/>
</dbReference>
<evidence type="ECO:0000313" key="3">
    <source>
        <dbReference type="Proteomes" id="UP001465755"/>
    </source>
</evidence>
<dbReference type="EMBL" id="JALJOQ010000024">
    <property type="protein sequence ID" value="KAK9808315.1"/>
    <property type="molecule type" value="Genomic_DNA"/>
</dbReference>
<sequence>MVRAVKLRHCRTVAKRAALFLWDKEGGLSERGNTAKRDCAGAKRSFGPAEFLFALFCAAHAPLQTDQGGMEVKQDPEASACIQMPSPDCPVRDSQTCDRLNAVCTPRLTAAFTERQSDSHAPSIKGSLSPSDRPEQQARTPEALMLTDGSASALPAQVPGSPLLKPPQTGAPGTVGALHAYANGCEPPAAAHPQLGRQHGSLLCRTPPSRGKCIGLPWGTEIPDAPESFPTWGLPAGRRSDPASGVAGQGLMSAGRTWAFTASNLNGQLERAQHNRDFTDIDVLDNGSGDLDDLFSRIGYVFQHPALVQCLAFVAIPRQDRHRVNIYGNECLDRLGQKVLVPALSALMSDRYHDLANPTAHATYAVVSPRLFRWSIQLGLPAYAIFPSQRHEDGLKQPEICSLITSLLGAAELDGGIAAVRQILSAILDWPEADEADKRFKCDTDLFDIGYRARCRLEPHGGN</sequence>
<dbReference type="GO" id="GO:0004525">
    <property type="term" value="F:ribonuclease III activity"/>
    <property type="evidence" value="ECO:0007669"/>
    <property type="project" value="InterPro"/>
</dbReference>
<dbReference type="Proteomes" id="UP001465755">
    <property type="component" value="Unassembled WGS sequence"/>
</dbReference>
<dbReference type="InterPro" id="IPR036389">
    <property type="entry name" value="RNase_III_sf"/>
</dbReference>
<name>A0AAW1PEP6_9CHLO</name>
<feature type="region of interest" description="Disordered" evidence="1">
    <location>
        <begin position="152"/>
        <end position="171"/>
    </location>
</feature>
<evidence type="ECO:0000313" key="2">
    <source>
        <dbReference type="EMBL" id="KAK9808315.1"/>
    </source>
</evidence>
<comment type="caution">
    <text evidence="2">The sequence shown here is derived from an EMBL/GenBank/DDBJ whole genome shotgun (WGS) entry which is preliminary data.</text>
</comment>
<organism evidence="2 3">
    <name type="scientific">Symbiochloris irregularis</name>
    <dbReference type="NCBI Taxonomy" id="706552"/>
    <lineage>
        <taxon>Eukaryota</taxon>
        <taxon>Viridiplantae</taxon>
        <taxon>Chlorophyta</taxon>
        <taxon>core chlorophytes</taxon>
        <taxon>Trebouxiophyceae</taxon>
        <taxon>Trebouxiales</taxon>
        <taxon>Trebouxiaceae</taxon>
        <taxon>Symbiochloris</taxon>
    </lineage>
</organism>
<feature type="region of interest" description="Disordered" evidence="1">
    <location>
        <begin position="114"/>
        <end position="140"/>
    </location>
</feature>
<proteinExistence type="predicted"/>